<protein>
    <recommendedName>
        <fullName evidence="3">Single-stranded DNA-binding protein</fullName>
    </recommendedName>
</protein>
<proteinExistence type="predicted"/>
<gene>
    <name evidence="5" type="ORF">B1806_04155</name>
</gene>
<dbReference type="STRING" id="993689.GCA_002077135_00222"/>
<reference evidence="5 6" key="1">
    <citation type="submission" date="2017-02" db="EMBL/GenBank/DDBJ databases">
        <title>Whole genome sequencing of Metallibacterium scheffleri DSM 24874 (T).</title>
        <authorList>
            <person name="Kumar S."/>
            <person name="Patil P."/>
            <person name="Patil P.B."/>
        </authorList>
    </citation>
    <scope>NUCLEOTIDE SEQUENCE [LARGE SCALE GENOMIC DNA]</scope>
    <source>
        <strain evidence="5 6">DSM 24874</strain>
    </source>
</reference>
<dbReference type="InterPro" id="IPR011344">
    <property type="entry name" value="ssDNA-bd"/>
</dbReference>
<dbReference type="PANTHER" id="PTHR10302:SF0">
    <property type="entry name" value="SINGLE-STRANDED DNA-BINDING PROTEIN, MITOCHONDRIAL"/>
    <property type="match status" value="1"/>
</dbReference>
<dbReference type="EMBL" id="MWQO01000014">
    <property type="protein sequence ID" value="THD11320.1"/>
    <property type="molecule type" value="Genomic_DNA"/>
</dbReference>
<evidence type="ECO:0000256" key="1">
    <source>
        <dbReference type="ARBA" id="ARBA00023125"/>
    </source>
</evidence>
<evidence type="ECO:0000313" key="6">
    <source>
        <dbReference type="Proteomes" id="UP000307749"/>
    </source>
</evidence>
<dbReference type="PROSITE" id="PS50935">
    <property type="entry name" value="SSB"/>
    <property type="match status" value="1"/>
</dbReference>
<dbReference type="CDD" id="cd04496">
    <property type="entry name" value="SSB_OBF"/>
    <property type="match status" value="1"/>
</dbReference>
<feature type="region of interest" description="Disordered" evidence="4">
    <location>
        <begin position="125"/>
        <end position="194"/>
    </location>
</feature>
<dbReference type="InterPro" id="IPR000424">
    <property type="entry name" value="Primosome_PriB/ssb"/>
</dbReference>
<dbReference type="AlphaFoldDB" id="A0A4S3KQV4"/>
<dbReference type="Gene3D" id="2.40.50.140">
    <property type="entry name" value="Nucleic acid-binding proteins"/>
    <property type="match status" value="1"/>
</dbReference>
<evidence type="ECO:0000313" key="5">
    <source>
        <dbReference type="EMBL" id="THD11320.1"/>
    </source>
</evidence>
<dbReference type="NCBIfam" id="TIGR00621">
    <property type="entry name" value="ssb"/>
    <property type="match status" value="1"/>
</dbReference>
<dbReference type="InterPro" id="IPR012340">
    <property type="entry name" value="NA-bd_OB-fold"/>
</dbReference>
<dbReference type="Pfam" id="PF00436">
    <property type="entry name" value="SSB"/>
    <property type="match status" value="1"/>
</dbReference>
<sequence length="210" mass="23472">MHIRASLLVEVSMTDLNLVMIEGRLGDDPKISRQGKRSHARCRVATNRRWKGDDGEWHERATWHLVVAFDVVAEQIALLRKGDGIFVRGELNVREYVASDEAVRYEHQIVAHDVRSPLKILVAGAETPRQTATPSRNEQGPARVGRASASSRDAQQARYETPAPVRQRPVQTRPDAQPPRPSTTPRAEDELPAEDVFGDLEQFIQSGGDQ</sequence>
<feature type="compositionally biased region" description="Low complexity" evidence="4">
    <location>
        <begin position="146"/>
        <end position="158"/>
    </location>
</feature>
<evidence type="ECO:0000256" key="4">
    <source>
        <dbReference type="SAM" id="MobiDB-lite"/>
    </source>
</evidence>
<keyword evidence="1 2" id="KW-0238">DNA-binding</keyword>
<comment type="caution">
    <text evidence="5">The sequence shown here is derived from an EMBL/GenBank/DDBJ whole genome shotgun (WGS) entry which is preliminary data.</text>
</comment>
<dbReference type="PANTHER" id="PTHR10302">
    <property type="entry name" value="SINGLE-STRANDED DNA-BINDING PROTEIN"/>
    <property type="match status" value="1"/>
</dbReference>
<dbReference type="Proteomes" id="UP000307749">
    <property type="component" value="Unassembled WGS sequence"/>
</dbReference>
<feature type="compositionally biased region" description="Polar residues" evidence="4">
    <location>
        <begin position="128"/>
        <end position="138"/>
    </location>
</feature>
<evidence type="ECO:0000256" key="3">
    <source>
        <dbReference type="RuleBase" id="RU000524"/>
    </source>
</evidence>
<dbReference type="GO" id="GO:0006260">
    <property type="term" value="P:DNA replication"/>
    <property type="evidence" value="ECO:0007669"/>
    <property type="project" value="InterPro"/>
</dbReference>
<evidence type="ECO:0000256" key="2">
    <source>
        <dbReference type="PROSITE-ProRule" id="PRU00252"/>
    </source>
</evidence>
<dbReference type="OrthoDB" id="9809878at2"/>
<dbReference type="GO" id="GO:0009295">
    <property type="term" value="C:nucleoid"/>
    <property type="evidence" value="ECO:0007669"/>
    <property type="project" value="TreeGrafter"/>
</dbReference>
<accession>A0A4S3KQV4</accession>
<dbReference type="SUPFAM" id="SSF50249">
    <property type="entry name" value="Nucleic acid-binding proteins"/>
    <property type="match status" value="1"/>
</dbReference>
<dbReference type="GO" id="GO:0003697">
    <property type="term" value="F:single-stranded DNA binding"/>
    <property type="evidence" value="ECO:0007669"/>
    <property type="project" value="InterPro"/>
</dbReference>
<name>A0A4S3KQV4_9GAMM</name>
<organism evidence="5 6">
    <name type="scientific">Metallibacterium scheffleri</name>
    <dbReference type="NCBI Taxonomy" id="993689"/>
    <lineage>
        <taxon>Bacteria</taxon>
        <taxon>Pseudomonadati</taxon>
        <taxon>Pseudomonadota</taxon>
        <taxon>Gammaproteobacteria</taxon>
        <taxon>Lysobacterales</taxon>
        <taxon>Rhodanobacteraceae</taxon>
        <taxon>Metallibacterium</taxon>
    </lineage>
</organism>
<keyword evidence="6" id="KW-1185">Reference proteome</keyword>